<evidence type="ECO:0000313" key="2">
    <source>
        <dbReference type="Proteomes" id="UP001186974"/>
    </source>
</evidence>
<gene>
    <name evidence="1" type="ORF">LTS18_000771</name>
</gene>
<keyword evidence="2" id="KW-1185">Reference proteome</keyword>
<comment type="caution">
    <text evidence="1">The sequence shown here is derived from an EMBL/GenBank/DDBJ whole genome shotgun (WGS) entry which is preliminary data.</text>
</comment>
<proteinExistence type="predicted"/>
<organism evidence="1 2">
    <name type="scientific">Coniosporium uncinatum</name>
    <dbReference type="NCBI Taxonomy" id="93489"/>
    <lineage>
        <taxon>Eukaryota</taxon>
        <taxon>Fungi</taxon>
        <taxon>Dikarya</taxon>
        <taxon>Ascomycota</taxon>
        <taxon>Pezizomycotina</taxon>
        <taxon>Dothideomycetes</taxon>
        <taxon>Dothideomycetes incertae sedis</taxon>
        <taxon>Coniosporium</taxon>
    </lineage>
</organism>
<accession>A0ACC3DBQ3</accession>
<evidence type="ECO:0000313" key="1">
    <source>
        <dbReference type="EMBL" id="KAK3064962.1"/>
    </source>
</evidence>
<reference evidence="1" key="1">
    <citation type="submission" date="2024-09" db="EMBL/GenBank/DDBJ databases">
        <title>Black Yeasts Isolated from many extreme environments.</title>
        <authorList>
            <person name="Coleine C."/>
            <person name="Stajich J.E."/>
            <person name="Selbmann L."/>
        </authorList>
    </citation>
    <scope>NUCLEOTIDE SEQUENCE</scope>
    <source>
        <strain evidence="1">CCFEE 5737</strain>
    </source>
</reference>
<sequence length="632" mass="71360">MVDLPGIFRAGNKDQSVADAAIVRKMVRAYMESSRSIILCVVSAKNDFSLQDVTEFARELDPKGLRTIGLITKPDTLDAGSGMEASYLKLARNEDVYFRLGWHVLKNRSYEMRDSSSIERDEAEEEFFATRVWASMDPTHLGVRSLKPRLSKVLEEQILDQLPSLIEDIEAGISSCNDQLRRIGSPRGTLKEQRHYLVRISQDFSHLMRAAVEGSYNDRFFGSARTDEGYQKRLRAVVQNTLTDYASDMNLRGQTRAIVEFPFEERPLSAGEISRSSYVEEVKDLMRRNRGCELPGTFNPLIIGELFREQCQKWRGITIDAKNTILQAVYRSAQATVGHIAAEETSEGILQIINARIDTLHSNLIGKVIEMLGPHHTGHPVTYNHYLTDNVQKAQADRNRRKLEEALKEFINGTESIGAYDYKMTLNPAKLMSLLAQRTEPDMERYASDVAVDYMEAYYKVTLKKFIDDFSVLAIEQCLIQKLPALFNPESVYELTDNDITRLAAEREETAVQRTWCVEKLTALETGLLELKRLDKHRSVAPVTETQLNDHEDARSNGDLGDATLREPQIMTPTMAGARTPEAVLDGYDIGDPATVADAYQEDISDDWGSPRVKRKKGGKKTSKFDTNGYTS</sequence>
<protein>
    <submittedName>
        <fullName evidence="1">Uncharacterized protein</fullName>
    </submittedName>
</protein>
<dbReference type="EMBL" id="JAWDJW010006387">
    <property type="protein sequence ID" value="KAK3064962.1"/>
    <property type="molecule type" value="Genomic_DNA"/>
</dbReference>
<dbReference type="Proteomes" id="UP001186974">
    <property type="component" value="Unassembled WGS sequence"/>
</dbReference>
<name>A0ACC3DBQ3_9PEZI</name>